<feature type="compositionally biased region" description="Low complexity" evidence="2">
    <location>
        <begin position="1525"/>
        <end position="1539"/>
    </location>
</feature>
<feature type="compositionally biased region" description="Polar residues" evidence="2">
    <location>
        <begin position="976"/>
        <end position="987"/>
    </location>
</feature>
<comment type="caution">
    <text evidence="3">The sequence shown here is derived from an EMBL/GenBank/DDBJ whole genome shotgun (WGS) entry which is preliminary data.</text>
</comment>
<feature type="compositionally biased region" description="Basic and acidic residues" evidence="2">
    <location>
        <begin position="1896"/>
        <end position="1909"/>
    </location>
</feature>
<feature type="compositionally biased region" description="Polar residues" evidence="2">
    <location>
        <begin position="1872"/>
        <end position="1892"/>
    </location>
</feature>
<feature type="compositionally biased region" description="Polar residues" evidence="2">
    <location>
        <begin position="1813"/>
        <end position="1864"/>
    </location>
</feature>
<evidence type="ECO:0000313" key="4">
    <source>
        <dbReference type="Proteomes" id="UP001233999"/>
    </source>
</evidence>
<feature type="compositionally biased region" description="Low complexity" evidence="2">
    <location>
        <begin position="442"/>
        <end position="459"/>
    </location>
</feature>
<feature type="region of interest" description="Disordered" evidence="2">
    <location>
        <begin position="416"/>
        <end position="466"/>
    </location>
</feature>
<feature type="region of interest" description="Disordered" evidence="2">
    <location>
        <begin position="1813"/>
        <end position="1911"/>
    </location>
</feature>
<protein>
    <submittedName>
        <fullName evidence="3">Uncharacterized protein</fullName>
    </submittedName>
</protein>
<gene>
    <name evidence="3" type="ORF">L9F63_027278</name>
</gene>
<feature type="compositionally biased region" description="Polar residues" evidence="2">
    <location>
        <begin position="1010"/>
        <end position="1029"/>
    </location>
</feature>
<evidence type="ECO:0000256" key="2">
    <source>
        <dbReference type="SAM" id="MobiDB-lite"/>
    </source>
</evidence>
<dbReference type="EMBL" id="JASPKZ010002435">
    <property type="protein sequence ID" value="KAJ9595338.1"/>
    <property type="molecule type" value="Genomic_DNA"/>
</dbReference>
<feature type="region of interest" description="Disordered" evidence="2">
    <location>
        <begin position="654"/>
        <end position="683"/>
    </location>
</feature>
<feature type="region of interest" description="Disordered" evidence="2">
    <location>
        <begin position="491"/>
        <end position="516"/>
    </location>
</feature>
<keyword evidence="4" id="KW-1185">Reference proteome</keyword>
<feature type="compositionally biased region" description="Low complexity" evidence="2">
    <location>
        <begin position="491"/>
        <end position="511"/>
    </location>
</feature>
<feature type="compositionally biased region" description="Low complexity" evidence="2">
    <location>
        <begin position="2238"/>
        <end position="2253"/>
    </location>
</feature>
<feature type="region of interest" description="Disordered" evidence="2">
    <location>
        <begin position="1935"/>
        <end position="1962"/>
    </location>
</feature>
<feature type="compositionally biased region" description="Polar residues" evidence="2">
    <location>
        <begin position="2048"/>
        <end position="2076"/>
    </location>
</feature>
<feature type="compositionally biased region" description="Low complexity" evidence="2">
    <location>
        <begin position="2204"/>
        <end position="2224"/>
    </location>
</feature>
<evidence type="ECO:0000256" key="1">
    <source>
        <dbReference type="SAM" id="Coils"/>
    </source>
</evidence>
<feature type="region of interest" description="Disordered" evidence="2">
    <location>
        <begin position="2162"/>
        <end position="2275"/>
    </location>
</feature>
<feature type="compositionally biased region" description="Polar residues" evidence="2">
    <location>
        <begin position="654"/>
        <end position="671"/>
    </location>
</feature>
<accession>A0AAD8AAA6</accession>
<dbReference type="Proteomes" id="UP001233999">
    <property type="component" value="Unassembled WGS sequence"/>
</dbReference>
<feature type="region of interest" description="Disordered" evidence="2">
    <location>
        <begin position="550"/>
        <end position="572"/>
    </location>
</feature>
<feature type="compositionally biased region" description="Polar residues" evidence="2">
    <location>
        <begin position="2342"/>
        <end position="2351"/>
    </location>
</feature>
<name>A0AAD8AAA6_DIPPU</name>
<feature type="coiled-coil region" evidence="1">
    <location>
        <begin position="310"/>
        <end position="337"/>
    </location>
</feature>
<proteinExistence type="predicted"/>
<sequence>MNDIETSPSLIESAVISVHDASTVANPTLINTTAPLPPGFIVIQGNNNVQTSLTTTSVVNHNRQQPCIVMPTNTNTITSDKVVKSPAVPQQIPLVLSKSTSRKINKRKRNNVIAVTKSHLLTAPVMASSIQTCPPPAVLTSPSAAGLAGLGPGTLILANGNIVPVLPPTQFIVNSNHLTTPANPPLIMMQQQKNTVTITTSSSGAPLVTSSVAKSQKRLFQVLMAKSAKKKVLESTATTFANKVPIPALTFKHQTGKSKQVQITVPNNLVKSPNKPKSKSDNENKKPTNSDITAEKSNADSTKAAEEIVKEKLTTVNKTVEKEIKLIESDNSHLNEQDSITLSENITDKKLNESLAIEKKTNKNEIDVIHQEKDLNFSNQLPNISDNAKHEILDFNNKEILLDKISRKKEENIAPPITYKRKKNDGDDLCNKRKQIKPDLGNQNSKNPNVSSSKISSDSDTPENTSLITSTTFKQNNCNTYSINALFTTKSSQENNNSSSNETLSNSTFNNDTSSEDINMEKTQKSLKNIPQKLDDNNSTKNNEIVKNSLLAKPTVSDENNESESVDTSNLTVSQQSNVTKSLEQNVYPSLKQEKQTQQIEISTNSISENQQTINSPIVMNEIIEEQQKSQLIGSYMVVNTAPEADQIKSPLITNSKKSNPRENISSVMNDQRSESDHISKQRNTSIALQNNLIIAKESDDVTEKTILHSDLSSWHTNIENKEKNLNNIEKFPSPSINIASSVCETTSVSERQGDVTVKVISSENSKSFSLNNQHSSQLILSNDEKSNVNQMLTTDVNIEKTLSFQNTSSFYPIFTSAPMITHCSESTFIPISSSTDLVSSPTATENENNVNSSINISLQNHEFSNDLFASLQVPTSGQHSESISPTAAFLLAFPLVSSSKVTEMIGDSQEEVGDSLQGTSTLLQIGNIVSDSIHSTHKGHQNSDNTGINGIKETDKSSPSSQSDVLDKTEAKIAIQQTNEQQNESSIGKRERKTESSNSLSSDSKKHSTNITNFTEKQWQSDMQQSDKVNVKSKSVGTQSQIVNNFILKSTEVTSSQNCLLPSMQPCSSMTASTYISVDSNKGAISQSFANQMKQGTSSNQISSACKSRHQQIHPLRNAYQTNPTFDNTLTQGENSKKLANTSVTFCNSVTQPEESSCLKSQTSITSQHNRTQANILQPFNANKKTQQNYQDIMTQDQISGNSIGNHPQNQYSFSKISSSQIMNETGTMTEEIRNVSSNYKLLPTTSSSVSGVTKHTFSNNAISNSVPTSENKVSSYNCMSSNSVPEQPYSCNLFNDCSTVPSQITCSTLYTQASNPNDQIKTTGASSFSVAHNSSNFSILSWTTLSPMSAPTNSGQYDSFHMPLQNSSTNISHHTTALQKTLPQINGGVSMPVLPTNDIQEIDNCQKQCKNDRNVRKTSSERICKLSGNFNGLYNDDQRSLGMPLQDVNTSHMHFQGTGNDNQTTGSPEGEGGNDENFKYPISSTNSNKNQQSARASHSIERIKSGHHHRPPVNWMTSPDIRTSTSTVSSESTSNTTLGQSVVSTPVSSINSQSGTAQLNKDFDFCNTSNSNIFVNSLNTSHTTFDGRNLASNTGVYTGHILPSHSNLYSGTQQSTRLSCSKEETINHSRNMHHNSTHQRLSDISLADQNYQNEAYSLPWTNRKVTASTVSSEMSNSNFVPSTLPTLVGDLALGTNYSGNEDSHNKSFMQTSFDTNEINKKDLTIETQNERRLEMSGKQISSTHIEKESTGTINTITVGSKIRSGSNSISNSQICSQDYNGPTHVEVSSSGISTAASGNFLSVSQLVDQVKSGNGSSRAQVNSGSRRNNNRQISNKSNGTQTRQHATNTSSSNKRSNVAQSNSERESNKKQQQAVNSISFSVPEGTSTIPMSRENNRKSGEINRDNHYSSVATTVIPPISQGNGGFSMPIHDRGSHSTSASNHHHWLPNRGKPPRTNSSTYKAPVSNYSAEALIGLSNNNTDTTHLPQEPVNKVITLPPPVVSERFSSSQNYHHPQAGRSLQVSSSFGNESVTPGNYFASVDLPSHHTNGNGSGIQSSSHHDSFTQTSHHNQQTFSNSSFSYSASAANMSGQTSATLYPPTNFVANPNNGQPNTSIPPVTLPASFLSDLSGNNCFTGGIIPSDSNNSLIFHPPIMKTMTTNRSNSSSNRHNAVYSHSSTSTTTQHQHQHIPTRNDASSGEMTETNRNTVTNVSSNDGNGNRRSNNHGGGLQMHHQTNNLNNSNNNTNCSLSKRSNGSKRRIPDPISSTSASTSGIAGFVDLGYLPMAPGIGSPMLGADDSSFLSHHASGTFLPPPGPQLYPNGPASTPQGTLYPPPPRQPAQNNHSSNHLPPFSSCAPVQQNASQPRASHHQQQQHANNSPNATNTSSNTLANFNLSTIFPEINDKQVPVVPPVVGFPNSLKNLAAAGPALLPPANSAHHHPTLLPPVSSSADHHRIVPPVSTNCLPPPPVALHTNFNNLLSHAPPQVGRMQWP</sequence>
<feature type="compositionally biased region" description="Polar residues" evidence="2">
    <location>
        <begin position="1454"/>
        <end position="1469"/>
    </location>
</feature>
<feature type="compositionally biased region" description="Basic and acidic residues" evidence="2">
    <location>
        <begin position="278"/>
        <end position="304"/>
    </location>
</feature>
<feature type="compositionally biased region" description="Low complexity" evidence="2">
    <location>
        <begin position="2365"/>
        <end position="2391"/>
    </location>
</feature>
<reference evidence="3" key="1">
    <citation type="journal article" date="2023" name="IScience">
        <title>Live-bearing cockroach genome reveals convergent evolutionary mechanisms linked to viviparity in insects and beyond.</title>
        <authorList>
            <person name="Fouks B."/>
            <person name="Harrison M.C."/>
            <person name="Mikhailova A.A."/>
            <person name="Marchal E."/>
            <person name="English S."/>
            <person name="Carruthers M."/>
            <person name="Jennings E.C."/>
            <person name="Chiamaka E.L."/>
            <person name="Frigard R.A."/>
            <person name="Pippel M."/>
            <person name="Attardo G.M."/>
            <person name="Benoit J.B."/>
            <person name="Bornberg-Bauer E."/>
            <person name="Tobe S.S."/>
        </authorList>
    </citation>
    <scope>NUCLEOTIDE SEQUENCE</scope>
    <source>
        <strain evidence="3">Stay&amp;Tobe</strain>
    </source>
</reference>
<feature type="compositionally biased region" description="Polar residues" evidence="2">
    <location>
        <begin position="1484"/>
        <end position="1498"/>
    </location>
</feature>
<evidence type="ECO:0000313" key="3">
    <source>
        <dbReference type="EMBL" id="KAJ9595338.1"/>
    </source>
</evidence>
<organism evidence="3 4">
    <name type="scientific">Diploptera punctata</name>
    <name type="common">Pacific beetle cockroach</name>
    <dbReference type="NCBI Taxonomy" id="6984"/>
    <lineage>
        <taxon>Eukaryota</taxon>
        <taxon>Metazoa</taxon>
        <taxon>Ecdysozoa</taxon>
        <taxon>Arthropoda</taxon>
        <taxon>Hexapoda</taxon>
        <taxon>Insecta</taxon>
        <taxon>Pterygota</taxon>
        <taxon>Neoptera</taxon>
        <taxon>Polyneoptera</taxon>
        <taxon>Dictyoptera</taxon>
        <taxon>Blattodea</taxon>
        <taxon>Blaberoidea</taxon>
        <taxon>Blaberidae</taxon>
        <taxon>Diplopterinae</taxon>
        <taxon>Diploptera</taxon>
    </lineage>
</organism>
<feature type="region of interest" description="Disordered" evidence="2">
    <location>
        <begin position="2007"/>
        <end position="2078"/>
    </location>
</feature>
<feature type="region of interest" description="Disordered" evidence="2">
    <location>
        <begin position="934"/>
        <end position="1029"/>
    </location>
</feature>
<feature type="compositionally biased region" description="Polar residues" evidence="2">
    <location>
        <begin position="257"/>
        <end position="270"/>
    </location>
</feature>
<feature type="compositionally biased region" description="Low complexity" evidence="2">
    <location>
        <begin position="2163"/>
        <end position="2187"/>
    </location>
</feature>
<feature type="compositionally biased region" description="Polar residues" evidence="2">
    <location>
        <begin position="2007"/>
        <end position="2036"/>
    </location>
</feature>
<keyword evidence="1" id="KW-0175">Coiled coil</keyword>
<reference evidence="3" key="2">
    <citation type="submission" date="2023-05" db="EMBL/GenBank/DDBJ databases">
        <authorList>
            <person name="Fouks B."/>
        </authorList>
    </citation>
    <scope>NUCLEOTIDE SEQUENCE</scope>
    <source>
        <strain evidence="3">Stay&amp;Tobe</strain>
        <tissue evidence="3">Testes</tissue>
    </source>
</reference>
<feature type="region of interest" description="Disordered" evidence="2">
    <location>
        <begin position="255"/>
        <end position="304"/>
    </location>
</feature>
<feature type="region of interest" description="Disordered" evidence="2">
    <location>
        <begin position="2308"/>
        <end position="2391"/>
    </location>
</feature>
<feature type="region of interest" description="Disordered" evidence="2">
    <location>
        <begin position="1454"/>
        <end position="1542"/>
    </location>
</feature>